<gene>
    <name evidence="2" type="ORF">DD902_14855</name>
</gene>
<name>A0A317YLL0_STAPS</name>
<feature type="compositionally biased region" description="Basic and acidic residues" evidence="1">
    <location>
        <begin position="126"/>
        <end position="160"/>
    </location>
</feature>
<feature type="compositionally biased region" description="Basic and acidic residues" evidence="1">
    <location>
        <begin position="1"/>
        <end position="40"/>
    </location>
</feature>
<feature type="compositionally biased region" description="Basic and acidic residues" evidence="1">
    <location>
        <begin position="180"/>
        <end position="193"/>
    </location>
</feature>
<feature type="non-terminal residue" evidence="2">
    <location>
        <position position="193"/>
    </location>
</feature>
<proteinExistence type="predicted"/>
<evidence type="ECO:0000313" key="3">
    <source>
        <dbReference type="Proteomes" id="UP000246800"/>
    </source>
</evidence>
<feature type="compositionally biased region" description="Basic and acidic residues" evidence="1">
    <location>
        <begin position="88"/>
        <end position="117"/>
    </location>
</feature>
<dbReference type="AlphaFoldDB" id="A0A317YLL0"/>
<protein>
    <submittedName>
        <fullName evidence="2">Peptidoglycan-binding protein LysM</fullName>
    </submittedName>
</protein>
<sequence length="193" mass="22240">MSNNFKDDFEKNRQSIDTNSHQDHTEDVEKDQSELEHQDTIENTEQQFPPRNAQRRKRRRDLATNHNKQVHNESQTSEDNVQNEAGTIDDRQVESSHSTESKEPSHQDSTPQHEEGYYNKNAFAMDKSHPEPIEDNDKHGTIKEAENNTEHSTVSDKSEAEQSQQPKPYFATGANQANTSKDKHDDVTVKQDK</sequence>
<evidence type="ECO:0000256" key="1">
    <source>
        <dbReference type="SAM" id="MobiDB-lite"/>
    </source>
</evidence>
<reference evidence="2 3" key="1">
    <citation type="journal article" date="2018" name="Vet. Microbiol.">
        <title>Clonal diversity and geographic distribution of methicillin-resistant Staphylococcus pseudintermedius from Australian animals: Discovery of novel sequence types.</title>
        <authorList>
            <person name="Worthing K.A."/>
            <person name="Abraham S."/>
            <person name="Coombs G.W."/>
            <person name="Pang S."/>
            <person name="Saputra S."/>
            <person name="Jordan D."/>
            <person name="Trott D.J."/>
            <person name="Norris J.M."/>
        </authorList>
    </citation>
    <scope>NUCLEOTIDE SEQUENCE [LARGE SCALE GENOMIC DNA]</scope>
    <source>
        <strain evidence="2 3">ST525 1</strain>
    </source>
</reference>
<dbReference type="EMBL" id="QEIT01000525">
    <property type="protein sequence ID" value="PWZ68574.1"/>
    <property type="molecule type" value="Genomic_DNA"/>
</dbReference>
<organism evidence="2 3">
    <name type="scientific">Staphylococcus pseudintermedius</name>
    <dbReference type="NCBI Taxonomy" id="283734"/>
    <lineage>
        <taxon>Bacteria</taxon>
        <taxon>Bacillati</taxon>
        <taxon>Bacillota</taxon>
        <taxon>Bacilli</taxon>
        <taxon>Bacillales</taxon>
        <taxon>Staphylococcaceae</taxon>
        <taxon>Staphylococcus</taxon>
        <taxon>Staphylococcus intermedius group</taxon>
    </lineage>
</organism>
<dbReference type="Proteomes" id="UP000246800">
    <property type="component" value="Unassembled WGS sequence"/>
</dbReference>
<comment type="caution">
    <text evidence="2">The sequence shown here is derived from an EMBL/GenBank/DDBJ whole genome shotgun (WGS) entry which is preliminary data.</text>
</comment>
<accession>A0A317YLL0</accession>
<evidence type="ECO:0000313" key="2">
    <source>
        <dbReference type="EMBL" id="PWZ68574.1"/>
    </source>
</evidence>
<feature type="region of interest" description="Disordered" evidence="1">
    <location>
        <begin position="1"/>
        <end position="193"/>
    </location>
</feature>
<feature type="compositionally biased region" description="Polar residues" evidence="1">
    <location>
        <begin position="64"/>
        <end position="85"/>
    </location>
</feature>